<feature type="region of interest" description="Disordered" evidence="1">
    <location>
        <begin position="405"/>
        <end position="433"/>
    </location>
</feature>
<evidence type="ECO:0000313" key="2">
    <source>
        <dbReference type="EMBL" id="MCL6271633.1"/>
    </source>
</evidence>
<accession>A0ABT0PME3</accession>
<dbReference type="EMBL" id="JAMFLX010000029">
    <property type="protein sequence ID" value="MCL6271633.1"/>
    <property type="molecule type" value="Genomic_DNA"/>
</dbReference>
<dbReference type="Proteomes" id="UP001203338">
    <property type="component" value="Unassembled WGS sequence"/>
</dbReference>
<gene>
    <name evidence="2" type="ORF">M3P05_17080</name>
</gene>
<evidence type="ECO:0000256" key="1">
    <source>
        <dbReference type="SAM" id="MobiDB-lite"/>
    </source>
</evidence>
<sequence length="783" mass="89629">MKTPVFLRLLTLAVFLCITLKSGVTFSSPKGKGRAPTRPSESVSTTNDHEQVAPSSSKKLLFDDSRDIRKIGLNTLKAVSQPRIKQDGDWQLDLGKYHSSSKHLITLRRQNRTLLTSATYFADPENKTRGGKCNRYISEAFPISVHNTTPDYNLFLCVEYVTELLEYNNQRSVSPILHTLRLTVYATPVSDGLKTFLNERNRQLTLKFIFTRANQSDTKKPTIRLIVTPESILFTEKNRERSDRKAYLKRSPNNYAIYNIPLTPDHRSTIAYCNQELDERLQKADTKLDIAGELDGVRSVFREDETFPGFFPVINTSLITAFTLHYMKLSEDETDQFYTIFKIVDMSGLSLLNDDREPLVWIIRKGSSLYGRRDFLELYDSNFLYYNRSEEVIYEKTITAPDSVKPEVAVSTTSKGQQSAPPPQAPSVESKTNNLKKPLTFPANLLLACYGMVRQVGKLILKAIPDWVSPRETDWQIDLKKYLCSSKHLITLRKDNGMILTRATYLADPDNKRKEGKLNRYISEGIPITVHSNPFFLFLATEYATEHLEFNQPKSIHYSSSMLKTLRLTVYATPTSEGLNPYLNQGNCQIAFDFNFTRANHTTSNTPTYMLKVRPQNIYYIKHNASLTAGRTGQSKRYTTYKVPLATAHADAIIKHNIQYDAFLFSGKPFLAFRYFDRQPSKIRANEKQPGFFPVINVNMITALTTHYMKLSDIHEIDKFIINIIDENGVAKPPFDQEPLIWLVGHQIDYSTGKLQYHMYLNDTKQPVLFEREATDPDSLNTE</sequence>
<evidence type="ECO:0000313" key="3">
    <source>
        <dbReference type="Proteomes" id="UP001203338"/>
    </source>
</evidence>
<feature type="region of interest" description="Disordered" evidence="1">
    <location>
        <begin position="27"/>
        <end position="56"/>
    </location>
</feature>
<keyword evidence="3" id="KW-1185">Reference proteome</keyword>
<comment type="caution">
    <text evidence="2">The sequence shown here is derived from an EMBL/GenBank/DDBJ whole genome shotgun (WGS) entry which is preliminary data.</text>
</comment>
<protein>
    <submittedName>
        <fullName evidence="2">Uncharacterized protein</fullName>
    </submittedName>
</protein>
<reference evidence="2 3" key="1">
    <citation type="submission" date="2022-05" db="EMBL/GenBank/DDBJ databases">
        <authorList>
            <person name="Park J.-S."/>
        </authorList>
    </citation>
    <scope>NUCLEOTIDE SEQUENCE [LARGE SCALE GENOMIC DNA]</scope>
    <source>
        <strain evidence="2 3">2012CJ34-2</strain>
    </source>
</reference>
<name>A0ABT0PME3_9GAMM</name>
<proteinExistence type="predicted"/>
<organism evidence="2 3">
    <name type="scientific">Parendozoicomonas callyspongiae</name>
    <dbReference type="NCBI Taxonomy" id="2942213"/>
    <lineage>
        <taxon>Bacteria</taxon>
        <taxon>Pseudomonadati</taxon>
        <taxon>Pseudomonadota</taxon>
        <taxon>Gammaproteobacteria</taxon>
        <taxon>Oceanospirillales</taxon>
        <taxon>Endozoicomonadaceae</taxon>
        <taxon>Parendozoicomonas</taxon>
    </lineage>
</organism>
<dbReference type="RefSeq" id="WP_249701268.1">
    <property type="nucleotide sequence ID" value="NZ_JAMFLX010000029.1"/>
</dbReference>